<sequence>MPGLNPKVALHRLAVKMDLQPVKQGQRRFCPELVPSIEVEINRLIDARFIREVVHPTWLSNIVPVRKKNGQIRVIPFGLKNAGTTYQRAMQKIFDDMLHKNIKYYVDDLVVKSVKRKDHPKDLRAVFERLRRYQLEMNPLKCAFGVTSGKFLGKCQPFSKLMKKGAPFTWDAAYSAAFQDIKSYLISLPVLAAPIQGNPLILYITAQVQSVGALLAQENYEEKLCLALIFAIKTEALFPGSYGKLDLKSESDQIRNV</sequence>
<protein>
    <recommendedName>
        <fullName evidence="1">Reverse transcriptase domain-containing protein</fullName>
    </recommendedName>
</protein>
<comment type="caution">
    <text evidence="2">The sequence shown here is derived from an EMBL/GenBank/DDBJ whole genome shotgun (WGS) entry which is preliminary data.</text>
</comment>
<evidence type="ECO:0000313" key="3">
    <source>
        <dbReference type="Proteomes" id="UP001454036"/>
    </source>
</evidence>
<reference evidence="2 3" key="1">
    <citation type="submission" date="2024-01" db="EMBL/GenBank/DDBJ databases">
        <title>The complete chloroplast genome sequence of Lithospermum erythrorhizon: insights into the phylogenetic relationship among Boraginaceae species and the maternal lineages of purple gromwells.</title>
        <authorList>
            <person name="Okada T."/>
            <person name="Watanabe K."/>
        </authorList>
    </citation>
    <scope>NUCLEOTIDE SEQUENCE [LARGE SCALE GENOMIC DNA]</scope>
</reference>
<dbReference type="EMBL" id="BAABME010001847">
    <property type="protein sequence ID" value="GAA0151755.1"/>
    <property type="molecule type" value="Genomic_DNA"/>
</dbReference>
<accession>A0AAV3PKG3</accession>
<name>A0AAV3PKG3_LITER</name>
<dbReference type="InterPro" id="IPR000477">
    <property type="entry name" value="RT_dom"/>
</dbReference>
<dbReference type="PANTHER" id="PTHR24559">
    <property type="entry name" value="TRANSPOSON TY3-I GAG-POL POLYPROTEIN"/>
    <property type="match status" value="1"/>
</dbReference>
<evidence type="ECO:0000313" key="2">
    <source>
        <dbReference type="EMBL" id="GAA0151755.1"/>
    </source>
</evidence>
<dbReference type="SUPFAM" id="SSF56672">
    <property type="entry name" value="DNA/RNA polymerases"/>
    <property type="match status" value="1"/>
</dbReference>
<dbReference type="CDD" id="cd01647">
    <property type="entry name" value="RT_LTR"/>
    <property type="match status" value="1"/>
</dbReference>
<dbReference type="Proteomes" id="UP001454036">
    <property type="component" value="Unassembled WGS sequence"/>
</dbReference>
<organism evidence="2 3">
    <name type="scientific">Lithospermum erythrorhizon</name>
    <name type="common">Purple gromwell</name>
    <name type="synonym">Lithospermum officinale var. erythrorhizon</name>
    <dbReference type="NCBI Taxonomy" id="34254"/>
    <lineage>
        <taxon>Eukaryota</taxon>
        <taxon>Viridiplantae</taxon>
        <taxon>Streptophyta</taxon>
        <taxon>Embryophyta</taxon>
        <taxon>Tracheophyta</taxon>
        <taxon>Spermatophyta</taxon>
        <taxon>Magnoliopsida</taxon>
        <taxon>eudicotyledons</taxon>
        <taxon>Gunneridae</taxon>
        <taxon>Pentapetalae</taxon>
        <taxon>asterids</taxon>
        <taxon>lamiids</taxon>
        <taxon>Boraginales</taxon>
        <taxon>Boraginaceae</taxon>
        <taxon>Boraginoideae</taxon>
        <taxon>Lithospermeae</taxon>
        <taxon>Lithospermum</taxon>
    </lineage>
</organism>
<keyword evidence="3" id="KW-1185">Reference proteome</keyword>
<dbReference type="Gene3D" id="3.30.70.270">
    <property type="match status" value="2"/>
</dbReference>
<dbReference type="AlphaFoldDB" id="A0AAV3PKG3"/>
<dbReference type="InterPro" id="IPR043128">
    <property type="entry name" value="Rev_trsase/Diguanyl_cyclase"/>
</dbReference>
<proteinExistence type="predicted"/>
<feature type="domain" description="Reverse transcriptase" evidence="1">
    <location>
        <begin position="67"/>
        <end position="153"/>
    </location>
</feature>
<dbReference type="InterPro" id="IPR053134">
    <property type="entry name" value="RNA-dir_DNA_polymerase"/>
</dbReference>
<dbReference type="Pfam" id="PF00078">
    <property type="entry name" value="RVT_1"/>
    <property type="match status" value="1"/>
</dbReference>
<dbReference type="PANTHER" id="PTHR24559:SF439">
    <property type="entry name" value="RETROTRANSPOSON, UNCLASSIFIED-LIKE PROTEIN"/>
    <property type="match status" value="1"/>
</dbReference>
<evidence type="ECO:0000259" key="1">
    <source>
        <dbReference type="Pfam" id="PF00078"/>
    </source>
</evidence>
<dbReference type="InterPro" id="IPR043502">
    <property type="entry name" value="DNA/RNA_pol_sf"/>
</dbReference>
<gene>
    <name evidence="2" type="ORF">LIER_10406</name>
</gene>